<comment type="caution">
    <text evidence="6">Lacks conserved residue(s) required for the propagation of feature annotation.</text>
</comment>
<dbReference type="InterPro" id="IPR036850">
    <property type="entry name" value="NDK-like_dom_sf"/>
</dbReference>
<dbReference type="SUPFAM" id="SSF54919">
    <property type="entry name" value="Nucleoside diphosphate kinase, NDK"/>
    <property type="match status" value="2"/>
</dbReference>
<sequence length="1312" mass="146398">MDPNRSSCCNSILEKVKPHLPTIDFDFSTCQKDEVVTVYQRPAGLSLKVPEDFNNLSVDDAELEELLKAQISSEEIHRQLDDDNDNGNVENNSAAQQSTGPSDADDEAGAYATSFVVSNNKAKPDASFKPNVGSTKSKEGLPVLSFARLDQWDLDAVLQNLKASRVSLQEHAPVEPVRRREVPTRCSFINGDNRRSQEDIMERLTALCMKQSVSEPVKNPGCIRQNSIWDKLLEKMSTQLNSHAERPTVYMDLRCPDPSIKPVRTSPDLSLEPQSATNTQQDEQCPSVHSRKSNRETDQQSLIKEPKQQSDQHRLETFQHEQKQEILKLLEKHRPIKSVHQKQPAAEKTDVLFDIEASQLESVSSLPAGIESKGRMLLIINLSSPGMVAAHGKRKHPAATKSHIYNTLVAWLLSLAGPDQCHDEDQANAPFWVAGLQQLWTEDGLTLQVLAVARRCYKPRKRDVDIHAPFYHHVSKFLSETSLTVIASWLPRLQHMLDQQAYTSPIHLPPSCLSSFISTTSNKNVIDRTFGLSPGFYWQTVETQDHICKGRETSQEQHIEVSVVLGCSGFFQHPLITHHTLQLVLELGLDVCGLRLLYPPQTLLSDGGVTVNQRADEPNQPVLAFAVRGPYAHSLLKDFIHASEPMLLKKIEKPSVKPLHNRNEEPRLVCSPQLVAQVHRELCLWFSGRLEGGGVQNHNQHVNSVVPLDDRFEGIPSNLSRPPSFLCATTKADLLLVVSPVVPPRCYGQVLAGCERRGFSLRGLQRLQLHNSEAAILGLSNLQASVFCSPTTATLDQQELKLPSHCLVLLLRKENALRHSVGLPSALMRGFKAEKLPSCFHSSLCFHTVPYSSNLLHILVRCMWAVPDPSSVILSRQKCSCSSDMEQVVILTLCGKDMSQGLNLLHRVLIEESKGDDQHAGFELLGLKWLPVLTRLQAQELSPYEVGEALCYDSVDTLMSYPALVCALRRCDAFASLRKLLPHNCSNNLSVLMSPTPEAALRQASLFFFKHEMIPDPQMLLTVGVFKPRVWNHTLAQILQQSGLMLVGLRVVNPDKSHATPLPPSENVQHLCSGPSVALCLQGEKAVKRLLDVLRQEDSSTWMTCYGSRSYQEALKDVKSLFPEGLCCTETSTMRQEQILSLCSDALASVEREQRCMLTHVAQESLSGASLRHRSLWQTTCLLIPLNAPQHSPVYPQLEMVEQLLRAGCHLVAGRMSKLDQEQKEHIAETLAVSSSGREKMEHFDRAPCLIMALQGEKIVAGLRLILESICKERSDLEKVVMIYPESEKEATQLMFYLFDATSPETCDTTLP</sequence>
<keyword evidence="9" id="KW-1185">Reference proteome</keyword>
<name>A0AAQ5ZPQ0_AMPOC</name>
<dbReference type="PANTHER" id="PTHR46135">
    <property type="entry name" value="NME/NM23 FAMILY MEMBER 8"/>
    <property type="match status" value="1"/>
</dbReference>
<dbReference type="Proteomes" id="UP001501940">
    <property type="component" value="Chromosome 19"/>
</dbReference>
<dbReference type="GO" id="GO:0070840">
    <property type="term" value="F:dynein complex binding"/>
    <property type="evidence" value="ECO:0007669"/>
    <property type="project" value="InterPro"/>
</dbReference>
<dbReference type="GO" id="GO:0120293">
    <property type="term" value="C:dynein axonemal particle"/>
    <property type="evidence" value="ECO:0007669"/>
    <property type="project" value="UniProtKB-SubCell"/>
</dbReference>
<dbReference type="Pfam" id="PF15773">
    <property type="entry name" value="DAAP1"/>
    <property type="match status" value="1"/>
</dbReference>
<feature type="compositionally biased region" description="Basic and acidic residues" evidence="7">
    <location>
        <begin position="293"/>
        <end position="315"/>
    </location>
</feature>
<reference evidence="8 9" key="1">
    <citation type="submission" date="2022-01" db="EMBL/GenBank/DDBJ databases">
        <title>A chromosome-scale genome assembly of the false clownfish, Amphiprion ocellaris.</title>
        <authorList>
            <person name="Ryu T."/>
        </authorList>
    </citation>
    <scope>NUCLEOTIDE SEQUENCE [LARGE SCALE GENOMIC DNA]</scope>
</reference>
<accession>A0AAQ5ZPQ0</accession>
<feature type="region of interest" description="Disordered" evidence="7">
    <location>
        <begin position="249"/>
        <end position="315"/>
    </location>
</feature>
<dbReference type="GeneTree" id="ENSGT00940000176030"/>
<evidence type="ECO:0000313" key="8">
    <source>
        <dbReference type="Ensembl" id="ENSAOCP00000068033.1"/>
    </source>
</evidence>
<dbReference type="Gene3D" id="3.30.70.141">
    <property type="entry name" value="Nucleoside diphosphate kinase-like domain"/>
    <property type="match status" value="1"/>
</dbReference>
<comment type="similarity">
    <text evidence="6">Belongs to the NDK family.</text>
</comment>
<evidence type="ECO:0000256" key="7">
    <source>
        <dbReference type="SAM" id="MobiDB-lite"/>
    </source>
</evidence>
<evidence type="ECO:0000256" key="3">
    <source>
        <dbReference type="ARBA" id="ARBA00024190"/>
    </source>
</evidence>
<comment type="function">
    <text evidence="2">In cyliated cells, dynein axonemal particle-specific protein required for deployment of ODA to the axoneme. Interacts with outer dynein arm (ODA) subunits.</text>
</comment>
<feature type="region of interest" description="Disordered" evidence="7">
    <location>
        <begin position="80"/>
        <end position="107"/>
    </location>
</feature>
<evidence type="ECO:0000256" key="5">
    <source>
        <dbReference type="ARBA" id="ARBA00030565"/>
    </source>
</evidence>
<reference evidence="8" key="3">
    <citation type="submission" date="2025-09" db="UniProtKB">
        <authorList>
            <consortium name="Ensembl"/>
        </authorList>
    </citation>
    <scope>IDENTIFICATION</scope>
</reference>
<evidence type="ECO:0000256" key="2">
    <source>
        <dbReference type="ARBA" id="ARBA00024177"/>
    </source>
</evidence>
<dbReference type="PROSITE" id="PS51374">
    <property type="entry name" value="NDPK_LIKE"/>
    <property type="match status" value="1"/>
</dbReference>
<protein>
    <recommendedName>
        <fullName evidence="4">Dynein axonemal assembly factor 8</fullName>
    </recommendedName>
    <alternativeName>
        <fullName evidence="5">Dynein axonemal-associated protein 1</fullName>
    </alternativeName>
</protein>
<evidence type="ECO:0000313" key="9">
    <source>
        <dbReference type="Proteomes" id="UP001501940"/>
    </source>
</evidence>
<keyword evidence="1" id="KW-0963">Cytoplasm</keyword>
<organism evidence="8 9">
    <name type="scientific">Amphiprion ocellaris</name>
    <name type="common">Clown anemonefish</name>
    <dbReference type="NCBI Taxonomy" id="80972"/>
    <lineage>
        <taxon>Eukaryota</taxon>
        <taxon>Metazoa</taxon>
        <taxon>Chordata</taxon>
        <taxon>Craniata</taxon>
        <taxon>Vertebrata</taxon>
        <taxon>Euteleostomi</taxon>
        <taxon>Actinopterygii</taxon>
        <taxon>Neopterygii</taxon>
        <taxon>Teleostei</taxon>
        <taxon>Neoteleostei</taxon>
        <taxon>Acanthomorphata</taxon>
        <taxon>Ovalentaria</taxon>
        <taxon>Pomacentridae</taxon>
        <taxon>Amphiprion</taxon>
    </lineage>
</organism>
<dbReference type="InterPro" id="IPR051766">
    <property type="entry name" value="TXND_domain-containing"/>
</dbReference>
<comment type="subcellular location">
    <subcellularLocation>
        <location evidence="3">Dynein axonemal particle</location>
    </subcellularLocation>
</comment>
<evidence type="ECO:0000256" key="1">
    <source>
        <dbReference type="ARBA" id="ARBA00022490"/>
    </source>
</evidence>
<evidence type="ECO:0000256" key="6">
    <source>
        <dbReference type="PROSITE-ProRule" id="PRU00706"/>
    </source>
</evidence>
<dbReference type="PANTHER" id="PTHR46135:SF4">
    <property type="entry name" value="DYNEIN AXONEMAL ASSEMBLY FACTOR 8"/>
    <property type="match status" value="1"/>
</dbReference>
<evidence type="ECO:0000256" key="4">
    <source>
        <dbReference type="ARBA" id="ARBA00024428"/>
    </source>
</evidence>
<dbReference type="InterPro" id="IPR031531">
    <property type="entry name" value="DNAAF8"/>
</dbReference>
<gene>
    <name evidence="8" type="primary">RUSC1</name>
</gene>
<dbReference type="Ensembl" id="ENSAOCT00000037047.1">
    <property type="protein sequence ID" value="ENSAOCP00000068033.1"/>
    <property type="gene ID" value="ENSAOCG00000028810.1"/>
</dbReference>
<feature type="compositionally biased region" description="Polar residues" evidence="7">
    <location>
        <begin position="272"/>
        <end position="284"/>
    </location>
</feature>
<reference evidence="8" key="2">
    <citation type="submission" date="2025-08" db="UniProtKB">
        <authorList>
            <consortium name="Ensembl"/>
        </authorList>
    </citation>
    <scope>IDENTIFICATION</scope>
</reference>
<proteinExistence type="inferred from homology"/>